<keyword evidence="3" id="KW-0238">DNA-binding</keyword>
<organism evidence="6 7">
    <name type="scientific">Psittacicella hinzii</name>
    <dbReference type="NCBI Taxonomy" id="2028575"/>
    <lineage>
        <taxon>Bacteria</taxon>
        <taxon>Pseudomonadati</taxon>
        <taxon>Pseudomonadota</taxon>
        <taxon>Gammaproteobacteria</taxon>
        <taxon>Pasteurellales</taxon>
        <taxon>Psittacicellaceae</taxon>
        <taxon>Psittacicella</taxon>
    </lineage>
</organism>
<evidence type="ECO:0000259" key="5">
    <source>
        <dbReference type="Pfam" id="PF01420"/>
    </source>
</evidence>
<keyword evidence="2" id="KW-0680">Restriction system</keyword>
<evidence type="ECO:0000256" key="4">
    <source>
        <dbReference type="SAM" id="Coils"/>
    </source>
</evidence>
<dbReference type="SUPFAM" id="SSF116734">
    <property type="entry name" value="DNA methylase specificity domain"/>
    <property type="match status" value="2"/>
</dbReference>
<keyword evidence="7" id="KW-1185">Reference proteome</keyword>
<dbReference type="Gene3D" id="1.10.287.1120">
    <property type="entry name" value="Bipartite methylase S protein"/>
    <property type="match status" value="1"/>
</dbReference>
<keyword evidence="4" id="KW-0175">Coiled coil</keyword>
<dbReference type="PANTHER" id="PTHR30408:SF13">
    <property type="entry name" value="TYPE I RESTRICTION ENZYME HINDI SPECIFICITY SUBUNIT"/>
    <property type="match status" value="1"/>
</dbReference>
<dbReference type="PANTHER" id="PTHR30408">
    <property type="entry name" value="TYPE-1 RESTRICTION ENZYME ECOKI SPECIFICITY PROTEIN"/>
    <property type="match status" value="1"/>
</dbReference>
<dbReference type="Gene3D" id="3.90.220.20">
    <property type="entry name" value="DNA methylase specificity domains"/>
    <property type="match status" value="1"/>
</dbReference>
<protein>
    <recommendedName>
        <fullName evidence="5">Type I restriction modification DNA specificity domain-containing protein</fullName>
    </recommendedName>
</protein>
<accession>A0A3A1YG79</accession>
<proteinExistence type="inferred from homology"/>
<dbReference type="AlphaFoldDB" id="A0A3A1YG79"/>
<dbReference type="EMBL" id="NRJG01000093">
    <property type="protein sequence ID" value="RIY37152.1"/>
    <property type="molecule type" value="Genomic_DNA"/>
</dbReference>
<dbReference type="InterPro" id="IPR044946">
    <property type="entry name" value="Restrct_endonuc_typeI_TRD_sf"/>
</dbReference>
<dbReference type="Proteomes" id="UP000265916">
    <property type="component" value="Unassembled WGS sequence"/>
</dbReference>
<dbReference type="OrthoDB" id="9798929at2"/>
<evidence type="ECO:0000256" key="1">
    <source>
        <dbReference type="ARBA" id="ARBA00010923"/>
    </source>
</evidence>
<evidence type="ECO:0000256" key="3">
    <source>
        <dbReference type="ARBA" id="ARBA00023125"/>
    </source>
</evidence>
<evidence type="ECO:0000313" key="7">
    <source>
        <dbReference type="Proteomes" id="UP000265916"/>
    </source>
</evidence>
<evidence type="ECO:0000313" key="6">
    <source>
        <dbReference type="EMBL" id="RIY37152.1"/>
    </source>
</evidence>
<gene>
    <name evidence="6" type="ORF">CKF58_05210</name>
</gene>
<comment type="similarity">
    <text evidence="1">Belongs to the type-I restriction system S methylase family.</text>
</comment>
<dbReference type="InterPro" id="IPR052021">
    <property type="entry name" value="Type-I_RS_S_subunit"/>
</dbReference>
<sequence length="459" mass="51955">MSKPIHFSLAKVASTLNEPDLSTSNWQELPLGRLLQYSQPFKYLVASKTYASSPSAKNPIPVITPGKSFIKGYTQRDYKVYRADEQAVILFDDFTAASQYVDFAFKVQNSATKILSVTDPQKYDVYFCYLLLQALNYQPQSHERQWISKVQHLKVRVPRLAVQLYLKELFLKLGEEIDLVVHELLLAQERKRKLQELMLIDVFSSKDVLTLTTKPNITTKLDFVSNQNKGVNLNKETNQTLETNQDEETDFTSNTYLSPCLRFASFAQPWQAVTLEQVVKIVVGKTPTLSNPAYWSGGTINWFTPREIGKQIYLGQSQKKVTPAGLAKCVDKVLPAGSLLFTSRADIGRYALLTQAACTNQGILGISPDPKALDSYFLYTYAFAIKRQALARARGSIFAEINKQQLATTKLYLPSLDEQVKIAQFFALIDQQIQNLEHLLQLYQQQKAAILARILKPDM</sequence>
<comment type="caution">
    <text evidence="6">The sequence shown here is derived from an EMBL/GenBank/DDBJ whole genome shotgun (WGS) entry which is preliminary data.</text>
</comment>
<evidence type="ECO:0000256" key="2">
    <source>
        <dbReference type="ARBA" id="ARBA00022747"/>
    </source>
</evidence>
<dbReference type="GO" id="GO:0009307">
    <property type="term" value="P:DNA restriction-modification system"/>
    <property type="evidence" value="ECO:0007669"/>
    <property type="project" value="UniProtKB-KW"/>
</dbReference>
<reference evidence="6 7" key="1">
    <citation type="submission" date="2017-08" db="EMBL/GenBank/DDBJ databases">
        <title>Reclassification of Bisgaard taxon 37 and 44.</title>
        <authorList>
            <person name="Christensen H."/>
        </authorList>
    </citation>
    <scope>NUCLEOTIDE SEQUENCE [LARGE SCALE GENOMIC DNA]</scope>
    <source>
        <strain evidence="6 7">111</strain>
    </source>
</reference>
<dbReference type="InterPro" id="IPR000055">
    <property type="entry name" value="Restrct_endonuc_typeI_TRD"/>
</dbReference>
<feature type="coiled-coil region" evidence="4">
    <location>
        <begin position="426"/>
        <end position="453"/>
    </location>
</feature>
<feature type="domain" description="Type I restriction modification DNA specificity" evidence="5">
    <location>
        <begin position="269"/>
        <end position="440"/>
    </location>
</feature>
<dbReference type="GO" id="GO:0003677">
    <property type="term" value="F:DNA binding"/>
    <property type="evidence" value="ECO:0007669"/>
    <property type="project" value="UniProtKB-KW"/>
</dbReference>
<dbReference type="RefSeq" id="WP_119531673.1">
    <property type="nucleotide sequence ID" value="NZ_JBHSSP010000004.1"/>
</dbReference>
<name>A0A3A1YG79_9GAMM</name>
<dbReference type="Pfam" id="PF01420">
    <property type="entry name" value="Methylase_S"/>
    <property type="match status" value="1"/>
</dbReference>